<feature type="transmembrane region" description="Helical" evidence="7">
    <location>
        <begin position="431"/>
        <end position="455"/>
    </location>
</feature>
<evidence type="ECO:0000256" key="1">
    <source>
        <dbReference type="ARBA" id="ARBA00004651"/>
    </source>
</evidence>
<dbReference type="PANTHER" id="PTHR42718:SF46">
    <property type="entry name" value="BLR6921 PROTEIN"/>
    <property type="match status" value="1"/>
</dbReference>
<keyword evidence="6 7" id="KW-0472">Membrane</keyword>
<feature type="transmembrane region" description="Helical" evidence="7">
    <location>
        <begin position="21"/>
        <end position="43"/>
    </location>
</feature>
<proteinExistence type="predicted"/>
<feature type="transmembrane region" description="Helical" evidence="7">
    <location>
        <begin position="188"/>
        <end position="209"/>
    </location>
</feature>
<feature type="transmembrane region" description="Helical" evidence="7">
    <location>
        <begin position="255"/>
        <end position="274"/>
    </location>
</feature>
<dbReference type="CDD" id="cd17321">
    <property type="entry name" value="MFS_MMR_MDR_like"/>
    <property type="match status" value="1"/>
</dbReference>
<accession>A0ABV8Q5W4</accession>
<feature type="transmembrane region" description="Helical" evidence="7">
    <location>
        <begin position="153"/>
        <end position="176"/>
    </location>
</feature>
<reference evidence="10" key="1">
    <citation type="journal article" date="2019" name="Int. J. Syst. Evol. Microbiol.">
        <title>The Global Catalogue of Microorganisms (GCM) 10K type strain sequencing project: providing services to taxonomists for standard genome sequencing and annotation.</title>
        <authorList>
            <consortium name="The Broad Institute Genomics Platform"/>
            <consortium name="The Broad Institute Genome Sequencing Center for Infectious Disease"/>
            <person name="Wu L."/>
            <person name="Ma J."/>
        </authorList>
    </citation>
    <scope>NUCLEOTIDE SEQUENCE [LARGE SCALE GENOMIC DNA]</scope>
    <source>
        <strain evidence="10">CGMCC 1.10363</strain>
    </source>
</reference>
<dbReference type="SUPFAM" id="SSF103473">
    <property type="entry name" value="MFS general substrate transporter"/>
    <property type="match status" value="1"/>
</dbReference>
<name>A0ABV8Q5W4_9MICO</name>
<organism evidence="9 10">
    <name type="scientific">Gryllotalpicola reticulitermitis</name>
    <dbReference type="NCBI Taxonomy" id="1184153"/>
    <lineage>
        <taxon>Bacteria</taxon>
        <taxon>Bacillati</taxon>
        <taxon>Actinomycetota</taxon>
        <taxon>Actinomycetes</taxon>
        <taxon>Micrococcales</taxon>
        <taxon>Microbacteriaceae</taxon>
        <taxon>Gryllotalpicola</taxon>
    </lineage>
</organism>
<evidence type="ECO:0000313" key="10">
    <source>
        <dbReference type="Proteomes" id="UP001595900"/>
    </source>
</evidence>
<sequence length="590" mass="62474">MSNTLFSKDHPRYKWVALSNTTLGILMAVINSSIVIISLPAIFKGININPLQPANVSYLLWILMGYMLVTAVLVVTFGKLGDMFGRVRIYNLGFVVFTIGSLALAFNPLQGSHGAMWLIVWRFVQGIGGAMLFSNSTAIITDAFPANRRGMALGINQVAAIAGSFIGLLVGGLLANLSWHVGSLDVEWVFLVSVPVGIVGTIWSYLSLHEVGTRSTGKMDWWGNALFAIGLASLLTGITYGIQPYGSSNEGWGNPWVLTGLIGGAAVLVIFVFVELRQRSPMFEMRLFRVRSFAMAMLAGLLSSIGRGGMQFMLIIWLQGIWLPLHGVAFANTPLMAGFAMLPITIGFLISGPISGTISDRVGPRLFATTGLLVVAATFVLLIVLPIDFVYWQFALLTFFNGIGSGMFAAPNRAAIMNSVPANMRGAASGMAGTVQNSGTSLSMGIFFSLLIAGLSGSLPKALFSGLTANSVPAAAATSISHLPPVSSVFAAFLGYNPMETILGKGGANVLSSLPAAAQKTLTGNEFFPHLISGAFHDGLVVVFIAAAAMSVIAAIASLVRGKHYVHDMHVVEPEIVAHETETPVEQAAS</sequence>
<feature type="transmembrane region" description="Helical" evidence="7">
    <location>
        <begin position="295"/>
        <end position="323"/>
    </location>
</feature>
<dbReference type="RefSeq" id="WP_390228800.1">
    <property type="nucleotide sequence ID" value="NZ_JBHSCN010000005.1"/>
</dbReference>
<dbReference type="Gene3D" id="1.20.1250.20">
    <property type="entry name" value="MFS general substrate transporter like domains"/>
    <property type="match status" value="2"/>
</dbReference>
<feature type="transmembrane region" description="Helical" evidence="7">
    <location>
        <begin position="89"/>
        <end position="109"/>
    </location>
</feature>
<dbReference type="PANTHER" id="PTHR42718">
    <property type="entry name" value="MAJOR FACILITATOR SUPERFAMILY MULTIDRUG TRANSPORTER MFSC"/>
    <property type="match status" value="1"/>
</dbReference>
<evidence type="ECO:0000259" key="8">
    <source>
        <dbReference type="PROSITE" id="PS50850"/>
    </source>
</evidence>
<evidence type="ECO:0000256" key="7">
    <source>
        <dbReference type="SAM" id="Phobius"/>
    </source>
</evidence>
<dbReference type="InterPro" id="IPR036259">
    <property type="entry name" value="MFS_trans_sf"/>
</dbReference>
<comment type="subcellular location">
    <subcellularLocation>
        <location evidence="1">Cell membrane</location>
        <topology evidence="1">Multi-pass membrane protein</topology>
    </subcellularLocation>
</comment>
<dbReference type="PROSITE" id="PS50850">
    <property type="entry name" value="MFS"/>
    <property type="match status" value="1"/>
</dbReference>
<dbReference type="InterPro" id="IPR011701">
    <property type="entry name" value="MFS"/>
</dbReference>
<comment type="caution">
    <text evidence="9">The sequence shown here is derived from an EMBL/GenBank/DDBJ whole genome shotgun (WGS) entry which is preliminary data.</text>
</comment>
<keyword evidence="5 7" id="KW-1133">Transmembrane helix</keyword>
<feature type="domain" description="Major facilitator superfamily (MFS) profile" evidence="8">
    <location>
        <begin position="17"/>
        <end position="566"/>
    </location>
</feature>
<dbReference type="InterPro" id="IPR020846">
    <property type="entry name" value="MFS_dom"/>
</dbReference>
<evidence type="ECO:0000256" key="6">
    <source>
        <dbReference type="ARBA" id="ARBA00023136"/>
    </source>
</evidence>
<feature type="transmembrane region" description="Helical" evidence="7">
    <location>
        <begin position="58"/>
        <end position="77"/>
    </location>
</feature>
<keyword evidence="2" id="KW-0813">Transport</keyword>
<gene>
    <name evidence="9" type="ORF">ACFOYW_10070</name>
</gene>
<evidence type="ECO:0000256" key="4">
    <source>
        <dbReference type="ARBA" id="ARBA00022692"/>
    </source>
</evidence>
<feature type="transmembrane region" description="Helical" evidence="7">
    <location>
        <begin position="366"/>
        <end position="385"/>
    </location>
</feature>
<evidence type="ECO:0000256" key="2">
    <source>
        <dbReference type="ARBA" id="ARBA00022448"/>
    </source>
</evidence>
<protein>
    <submittedName>
        <fullName evidence="9">MFS transporter</fullName>
    </submittedName>
</protein>
<evidence type="ECO:0000313" key="9">
    <source>
        <dbReference type="EMBL" id="MFC4243720.1"/>
    </source>
</evidence>
<keyword evidence="4 7" id="KW-0812">Transmembrane</keyword>
<keyword evidence="10" id="KW-1185">Reference proteome</keyword>
<dbReference type="EMBL" id="JBHSCN010000005">
    <property type="protein sequence ID" value="MFC4243720.1"/>
    <property type="molecule type" value="Genomic_DNA"/>
</dbReference>
<evidence type="ECO:0000256" key="3">
    <source>
        <dbReference type="ARBA" id="ARBA00022475"/>
    </source>
</evidence>
<dbReference type="Pfam" id="PF07690">
    <property type="entry name" value="MFS_1"/>
    <property type="match status" value="1"/>
</dbReference>
<dbReference type="Proteomes" id="UP001595900">
    <property type="component" value="Unassembled WGS sequence"/>
</dbReference>
<feature type="transmembrane region" description="Helical" evidence="7">
    <location>
        <begin position="335"/>
        <end position="354"/>
    </location>
</feature>
<keyword evidence="3" id="KW-1003">Cell membrane</keyword>
<feature type="transmembrane region" description="Helical" evidence="7">
    <location>
        <begin position="221"/>
        <end position="243"/>
    </location>
</feature>
<feature type="transmembrane region" description="Helical" evidence="7">
    <location>
        <begin position="391"/>
        <end position="410"/>
    </location>
</feature>
<evidence type="ECO:0000256" key="5">
    <source>
        <dbReference type="ARBA" id="ARBA00022989"/>
    </source>
</evidence>
<feature type="transmembrane region" description="Helical" evidence="7">
    <location>
        <begin position="115"/>
        <end position="133"/>
    </location>
</feature>
<feature type="transmembrane region" description="Helical" evidence="7">
    <location>
        <begin position="539"/>
        <end position="560"/>
    </location>
</feature>